<keyword evidence="1" id="KW-0812">Transmembrane</keyword>
<feature type="transmembrane region" description="Helical" evidence="1">
    <location>
        <begin position="6"/>
        <end position="21"/>
    </location>
</feature>
<accession>A0ABS2QHL5</accession>
<dbReference type="GO" id="GO:0008233">
    <property type="term" value="F:peptidase activity"/>
    <property type="evidence" value="ECO:0007669"/>
    <property type="project" value="UniProtKB-KW"/>
</dbReference>
<organism evidence="2 3">
    <name type="scientific">Peribacillus deserti</name>
    <dbReference type="NCBI Taxonomy" id="673318"/>
    <lineage>
        <taxon>Bacteria</taxon>
        <taxon>Bacillati</taxon>
        <taxon>Bacillota</taxon>
        <taxon>Bacilli</taxon>
        <taxon>Bacillales</taxon>
        <taxon>Bacillaceae</taxon>
        <taxon>Peribacillus</taxon>
    </lineage>
</organism>
<sequence>MQQYTGFFVTLALIFIIVFFNKYLFWWVKSIIAAYYLVVSYFFIKVKNKINKEYEDVLPVPDKYWDKNSEWVDTITRYLFLPLVGILIFIYYKWFNSVHSKMAKILILLSLIPTAILFLIFSFFFSFAYGYRP</sequence>
<proteinExistence type="predicted"/>
<dbReference type="EMBL" id="JAFBFI010000005">
    <property type="protein sequence ID" value="MBM7692209.1"/>
    <property type="molecule type" value="Genomic_DNA"/>
</dbReference>
<reference evidence="2 3" key="1">
    <citation type="submission" date="2021-01" db="EMBL/GenBank/DDBJ databases">
        <title>Genomic Encyclopedia of Type Strains, Phase IV (KMG-IV): sequencing the most valuable type-strain genomes for metagenomic binning, comparative biology and taxonomic classification.</title>
        <authorList>
            <person name="Goeker M."/>
        </authorList>
    </citation>
    <scope>NUCLEOTIDE SEQUENCE [LARGE SCALE GENOMIC DNA]</scope>
    <source>
        <strain evidence="2 3">DSM 105482</strain>
    </source>
</reference>
<evidence type="ECO:0000313" key="2">
    <source>
        <dbReference type="EMBL" id="MBM7692209.1"/>
    </source>
</evidence>
<keyword evidence="3" id="KW-1185">Reference proteome</keyword>
<comment type="caution">
    <text evidence="2">The sequence shown here is derived from an EMBL/GenBank/DDBJ whole genome shotgun (WGS) entry which is preliminary data.</text>
</comment>
<feature type="transmembrane region" description="Helical" evidence="1">
    <location>
        <begin position="26"/>
        <end position="44"/>
    </location>
</feature>
<protein>
    <submittedName>
        <fullName evidence="2">Membrane protein implicated in regulation of membrane protease activity</fullName>
    </submittedName>
</protein>
<evidence type="ECO:0000313" key="3">
    <source>
        <dbReference type="Proteomes" id="UP000823486"/>
    </source>
</evidence>
<name>A0ABS2QHL5_9BACI</name>
<dbReference type="Proteomes" id="UP000823486">
    <property type="component" value="Unassembled WGS sequence"/>
</dbReference>
<keyword evidence="1" id="KW-0472">Membrane</keyword>
<keyword evidence="1" id="KW-1133">Transmembrane helix</keyword>
<dbReference type="GO" id="GO:0006508">
    <property type="term" value="P:proteolysis"/>
    <property type="evidence" value="ECO:0007669"/>
    <property type="project" value="UniProtKB-KW"/>
</dbReference>
<dbReference type="RefSeq" id="WP_204541178.1">
    <property type="nucleotide sequence ID" value="NZ_JAFBFI010000005.1"/>
</dbReference>
<gene>
    <name evidence="2" type="ORF">JOC77_001636</name>
</gene>
<feature type="transmembrane region" description="Helical" evidence="1">
    <location>
        <begin position="75"/>
        <end position="94"/>
    </location>
</feature>
<evidence type="ECO:0000256" key="1">
    <source>
        <dbReference type="SAM" id="Phobius"/>
    </source>
</evidence>
<keyword evidence="2" id="KW-0378">Hydrolase</keyword>
<feature type="transmembrane region" description="Helical" evidence="1">
    <location>
        <begin position="106"/>
        <end position="131"/>
    </location>
</feature>
<keyword evidence="2" id="KW-0645">Protease</keyword>